<comment type="caution">
    <text evidence="1">The sequence shown here is derived from an EMBL/GenBank/DDBJ whole genome shotgun (WGS) entry which is preliminary data.</text>
</comment>
<dbReference type="EMBL" id="CM042891">
    <property type="protein sequence ID" value="KAI4303143.1"/>
    <property type="molecule type" value="Genomic_DNA"/>
</dbReference>
<accession>A0ACB9L188</accession>
<name>A0ACB9L188_9MYRT</name>
<reference evidence="2" key="1">
    <citation type="journal article" date="2023" name="Front. Plant Sci.">
        <title>Chromosomal-level genome assembly of Melastoma candidum provides insights into trichome evolution.</title>
        <authorList>
            <person name="Zhong Y."/>
            <person name="Wu W."/>
            <person name="Sun C."/>
            <person name="Zou P."/>
            <person name="Liu Y."/>
            <person name="Dai S."/>
            <person name="Zhou R."/>
        </authorList>
    </citation>
    <scope>NUCLEOTIDE SEQUENCE [LARGE SCALE GENOMIC DNA]</scope>
</reference>
<dbReference type="Proteomes" id="UP001057402">
    <property type="component" value="Chromosome 12"/>
</dbReference>
<evidence type="ECO:0000313" key="2">
    <source>
        <dbReference type="Proteomes" id="UP001057402"/>
    </source>
</evidence>
<sequence>MMSMKSMVMTSLLREEFAVGNEFEQDTRGNGEELYMEPGLCRHAEMGEGIGLSSCRQEQEQEAQQENPVSADRDILEALAFNVESPSFQICFGDLAGQGVLTITREEHDLGPNSATAPNHPEDEGQKMLSVGEIVKLAGVKFVQMCSLEVDPTSDFSYQRNLSGKESQDVQLVEHLLFCAEKVHYQQFDRASKLLGQLSFMFSNDGNPIQRLVYYFAEALRMRIDRETGRTTDNDYGLKPISAPWADTMTTINCFAFHKGIPFLQIAQFAGVQAIIDNVTTATRVHIIDLQISSGVQWTVLLQALALRHDHEIELLKITAVVTSLKNMVEGTGTGLKKLAESMNIPFEFRVVLVKDMLDLRRQHFALSPKETVVVYSQFFLRSMIPQPDRLESLMKVIQSIHP</sequence>
<proteinExistence type="predicted"/>
<keyword evidence="2" id="KW-1185">Reference proteome</keyword>
<organism evidence="1 2">
    <name type="scientific">Melastoma candidum</name>
    <dbReference type="NCBI Taxonomy" id="119954"/>
    <lineage>
        <taxon>Eukaryota</taxon>
        <taxon>Viridiplantae</taxon>
        <taxon>Streptophyta</taxon>
        <taxon>Embryophyta</taxon>
        <taxon>Tracheophyta</taxon>
        <taxon>Spermatophyta</taxon>
        <taxon>Magnoliopsida</taxon>
        <taxon>eudicotyledons</taxon>
        <taxon>Gunneridae</taxon>
        <taxon>Pentapetalae</taxon>
        <taxon>rosids</taxon>
        <taxon>malvids</taxon>
        <taxon>Myrtales</taxon>
        <taxon>Melastomataceae</taxon>
        <taxon>Melastomatoideae</taxon>
        <taxon>Melastomateae</taxon>
        <taxon>Melastoma</taxon>
    </lineage>
</organism>
<gene>
    <name evidence="1" type="ORF">MLD38_038811</name>
</gene>
<protein>
    <submittedName>
        <fullName evidence="1">Uncharacterized protein</fullName>
    </submittedName>
</protein>
<evidence type="ECO:0000313" key="1">
    <source>
        <dbReference type="EMBL" id="KAI4303143.1"/>
    </source>
</evidence>